<dbReference type="AlphaFoldDB" id="A0AAD5UFY1"/>
<evidence type="ECO:0000313" key="3">
    <source>
        <dbReference type="Proteomes" id="UP001210925"/>
    </source>
</evidence>
<feature type="compositionally biased region" description="Low complexity" evidence="1">
    <location>
        <begin position="98"/>
        <end position="111"/>
    </location>
</feature>
<evidence type="ECO:0000256" key="1">
    <source>
        <dbReference type="SAM" id="MobiDB-lite"/>
    </source>
</evidence>
<comment type="caution">
    <text evidence="2">The sequence shown here is derived from an EMBL/GenBank/DDBJ whole genome shotgun (WGS) entry which is preliminary data.</text>
</comment>
<gene>
    <name evidence="2" type="ORF">HK103_007049</name>
</gene>
<keyword evidence="3" id="KW-1185">Reference proteome</keyword>
<organism evidence="2 3">
    <name type="scientific">Boothiomyces macroporosus</name>
    <dbReference type="NCBI Taxonomy" id="261099"/>
    <lineage>
        <taxon>Eukaryota</taxon>
        <taxon>Fungi</taxon>
        <taxon>Fungi incertae sedis</taxon>
        <taxon>Chytridiomycota</taxon>
        <taxon>Chytridiomycota incertae sedis</taxon>
        <taxon>Chytridiomycetes</taxon>
        <taxon>Rhizophydiales</taxon>
        <taxon>Terramycetaceae</taxon>
        <taxon>Boothiomyces</taxon>
    </lineage>
</organism>
<accession>A0AAD5UFY1</accession>
<dbReference type="EMBL" id="JADGKB010000081">
    <property type="protein sequence ID" value="KAJ3254639.1"/>
    <property type="molecule type" value="Genomic_DNA"/>
</dbReference>
<sequence length="206" mass="22599">MADIPESISGNCGAVKLQSNQKVQNQDGEHLIESWADKKNLISEGLLCEKKDNADPSISPLATKMNSKYDSTYDPFQLANAPPKIITNANPTRLAQKTPSASTEATSSSSPNRVKSILKRKPQITSDNVLDHLPLAIALPFRTADVVFDKATDGAAFIIKKTVINPVTTISSIFKPKRKYTTCRPNLNRRQSFSDGQPYPKMLPSQ</sequence>
<dbReference type="Proteomes" id="UP001210925">
    <property type="component" value="Unassembled WGS sequence"/>
</dbReference>
<feature type="region of interest" description="Disordered" evidence="1">
    <location>
        <begin position="185"/>
        <end position="206"/>
    </location>
</feature>
<evidence type="ECO:0000313" key="2">
    <source>
        <dbReference type="EMBL" id="KAJ3254639.1"/>
    </source>
</evidence>
<name>A0AAD5UFY1_9FUNG</name>
<feature type="region of interest" description="Disordered" evidence="1">
    <location>
        <begin position="90"/>
        <end position="115"/>
    </location>
</feature>
<reference evidence="2" key="1">
    <citation type="submission" date="2020-05" db="EMBL/GenBank/DDBJ databases">
        <title>Phylogenomic resolution of chytrid fungi.</title>
        <authorList>
            <person name="Stajich J.E."/>
            <person name="Amses K."/>
            <person name="Simmons R."/>
            <person name="Seto K."/>
            <person name="Myers J."/>
            <person name="Bonds A."/>
            <person name="Quandt C.A."/>
            <person name="Barry K."/>
            <person name="Liu P."/>
            <person name="Grigoriev I."/>
            <person name="Longcore J.E."/>
            <person name="James T.Y."/>
        </authorList>
    </citation>
    <scope>NUCLEOTIDE SEQUENCE</scope>
    <source>
        <strain evidence="2">PLAUS21</strain>
    </source>
</reference>
<feature type="compositionally biased region" description="Polar residues" evidence="1">
    <location>
        <begin position="185"/>
        <end position="195"/>
    </location>
</feature>
<proteinExistence type="predicted"/>
<protein>
    <submittedName>
        <fullName evidence="2">Uncharacterized protein</fullName>
    </submittedName>
</protein>